<keyword evidence="3" id="KW-1185">Reference proteome</keyword>
<dbReference type="Pfam" id="PF01872">
    <property type="entry name" value="RibD_C"/>
    <property type="match status" value="1"/>
</dbReference>
<dbReference type="AlphaFoldDB" id="A0A0B2AGG1"/>
<dbReference type="EMBL" id="JTDL01000145">
    <property type="protein sequence ID" value="KHL01009.1"/>
    <property type="molecule type" value="Genomic_DNA"/>
</dbReference>
<dbReference type="GO" id="GO:0008703">
    <property type="term" value="F:5-amino-6-(5-phosphoribosylamino)uracil reductase activity"/>
    <property type="evidence" value="ECO:0007669"/>
    <property type="project" value="InterPro"/>
</dbReference>
<dbReference type="PANTHER" id="PTHR38011">
    <property type="entry name" value="DIHYDROFOLATE REDUCTASE FAMILY PROTEIN (AFU_ORTHOLOGUE AFUA_8G06820)"/>
    <property type="match status" value="1"/>
</dbReference>
<protein>
    <submittedName>
        <fullName evidence="2">Deaminase/reductase</fullName>
    </submittedName>
</protein>
<dbReference type="RefSeq" id="WP_043126603.1">
    <property type="nucleotide sequence ID" value="NZ_JTDL01000145.1"/>
</dbReference>
<evidence type="ECO:0000313" key="2">
    <source>
        <dbReference type="EMBL" id="KHL01009.1"/>
    </source>
</evidence>
<dbReference type="InterPro" id="IPR024072">
    <property type="entry name" value="DHFR-like_dom_sf"/>
</dbReference>
<dbReference type="PANTHER" id="PTHR38011:SF11">
    <property type="entry name" value="2,5-DIAMINO-6-RIBOSYLAMINO-4(3H)-PYRIMIDINONE 5'-PHOSPHATE REDUCTASE"/>
    <property type="match status" value="1"/>
</dbReference>
<evidence type="ECO:0000259" key="1">
    <source>
        <dbReference type="Pfam" id="PF01872"/>
    </source>
</evidence>
<evidence type="ECO:0000313" key="3">
    <source>
        <dbReference type="Proteomes" id="UP000030982"/>
    </source>
</evidence>
<reference evidence="2 3" key="1">
    <citation type="submission" date="2014-09" db="EMBL/GenBank/DDBJ databases">
        <title>Genome sequence of Sinomonas sp. MUSC 117.</title>
        <authorList>
            <person name="Lee L.-H."/>
        </authorList>
    </citation>
    <scope>NUCLEOTIDE SEQUENCE [LARGE SCALE GENOMIC DNA]</scope>
    <source>
        <strain evidence="2 3">MUSC 117</strain>
    </source>
</reference>
<dbReference type="SUPFAM" id="SSF53597">
    <property type="entry name" value="Dihydrofolate reductase-like"/>
    <property type="match status" value="1"/>
</dbReference>
<dbReference type="Gene3D" id="3.40.430.10">
    <property type="entry name" value="Dihydrofolate Reductase, subunit A"/>
    <property type="match status" value="1"/>
</dbReference>
<gene>
    <name evidence="2" type="ORF">LK10_17765</name>
</gene>
<dbReference type="GO" id="GO:0009231">
    <property type="term" value="P:riboflavin biosynthetic process"/>
    <property type="evidence" value="ECO:0007669"/>
    <property type="project" value="InterPro"/>
</dbReference>
<comment type="caution">
    <text evidence="2">The sequence shown here is derived from an EMBL/GenBank/DDBJ whole genome shotgun (WGS) entry which is preliminary data.</text>
</comment>
<proteinExistence type="predicted"/>
<dbReference type="InterPro" id="IPR050765">
    <property type="entry name" value="Riboflavin_Biosynth_HTPR"/>
</dbReference>
<name>A0A0B2AGG1_9MICC</name>
<dbReference type="InterPro" id="IPR002734">
    <property type="entry name" value="RibDG_C"/>
</dbReference>
<accession>A0A0B2AGG1</accession>
<sequence length="185" mass="20284">MAKLIYSAITSVDGYIADRDAEFGWAVPDEELHAFVNDLLRPVGTYLYGRRMFEVMKVWEDPKFAAEGSPAVADFSQLWRAADKVVFSGTLSEVDTARTRIERRFDPAAVRELKETAETDLVLGGATLAAPAFAAGLIDEVHLFPAPVSVGGGTAAMPDFRVDLELLHAGRFASGFAHLHYRLRP</sequence>
<feature type="domain" description="Bacterial bifunctional deaminase-reductase C-terminal" evidence="1">
    <location>
        <begin position="3"/>
        <end position="172"/>
    </location>
</feature>
<organism evidence="2 3">
    <name type="scientific">Sinomonas humi</name>
    <dbReference type="NCBI Taxonomy" id="1338436"/>
    <lineage>
        <taxon>Bacteria</taxon>
        <taxon>Bacillati</taxon>
        <taxon>Actinomycetota</taxon>
        <taxon>Actinomycetes</taxon>
        <taxon>Micrococcales</taxon>
        <taxon>Micrococcaceae</taxon>
        <taxon>Sinomonas</taxon>
    </lineage>
</organism>
<dbReference type="Proteomes" id="UP000030982">
    <property type="component" value="Unassembled WGS sequence"/>
</dbReference>
<dbReference type="OrthoDB" id="7949219at2"/>
<dbReference type="STRING" id="1338436.LK10_17765"/>